<feature type="transmembrane region" description="Helical" evidence="2">
    <location>
        <begin position="12"/>
        <end position="34"/>
    </location>
</feature>
<evidence type="ECO:0000313" key="6">
    <source>
        <dbReference type="Proteomes" id="UP000244893"/>
    </source>
</evidence>
<dbReference type="GO" id="GO:0030163">
    <property type="term" value="P:protein catabolic process"/>
    <property type="evidence" value="ECO:0007669"/>
    <property type="project" value="InterPro"/>
</dbReference>
<comment type="catalytic activity">
    <reaction evidence="1">
        <text>Hydrolysis of proteins in presence of ATP.</text>
        <dbReference type="EC" id="3.4.21.53"/>
    </reaction>
</comment>
<name>A0A2V1HWI7_9MICO</name>
<reference evidence="5 6" key="1">
    <citation type="submission" date="2018-05" db="EMBL/GenBank/DDBJ databases">
        <title>Amnibacterium sp. M8JJ-5, whole genome shotgun sequence.</title>
        <authorList>
            <person name="Tuo L."/>
        </authorList>
    </citation>
    <scope>NUCLEOTIDE SEQUENCE [LARGE SCALE GENOMIC DNA]</scope>
    <source>
        <strain evidence="5 6">M8JJ-5</strain>
    </source>
</reference>
<comment type="caution">
    <text evidence="5">The sequence shown here is derived from an EMBL/GenBank/DDBJ whole genome shotgun (WGS) entry which is preliminary data.</text>
</comment>
<dbReference type="Pfam" id="PF13180">
    <property type="entry name" value="PDZ_2"/>
    <property type="match status" value="1"/>
</dbReference>
<comment type="similarity">
    <text evidence="1">Belongs to the peptidase S16 family.</text>
</comment>
<dbReference type="OrthoDB" id="2356897at2"/>
<keyword evidence="2" id="KW-0812">Transmembrane</keyword>
<dbReference type="Gene3D" id="3.30.230.10">
    <property type="match status" value="1"/>
</dbReference>
<keyword evidence="2" id="KW-1133">Transmembrane helix</keyword>
<feature type="domain" description="PDZ" evidence="3">
    <location>
        <begin position="121"/>
        <end position="203"/>
    </location>
</feature>
<dbReference type="GO" id="GO:0005524">
    <property type="term" value="F:ATP binding"/>
    <property type="evidence" value="ECO:0007669"/>
    <property type="project" value="InterPro"/>
</dbReference>
<feature type="active site" evidence="1">
    <location>
        <position position="246"/>
    </location>
</feature>
<keyword evidence="1" id="KW-0720">Serine protease</keyword>
<sequence length="360" mass="37128">MTDRERRTWLGWLLIGVALVIVIALAFAPSPYVIETPGPVYNTLGTVGEDDAPLISIPDEETYETDGSLDLLTVSVLGSPSGPANFFEVAMSWFDPSRSVQPLESVFPAGTTTDDQREQSAIQMTNSQQEAIAAALTELGYEFSTTVSIGALLDDSPAQGILEEGDVITSVDGVAVTGLTDLREKLAAHGADSPAQLGIERDGSPLEVEVTPTERDGAVVLGVGVEVSYDFPFDVSIELPNVGGPSAGMMFALGIYDKLTPDALTGGLTVAGTGTIDAAGTVGPIGGIRQKLYGAQQAGATLFLAPASNCDEVVGHVPGDLQVVAVETLEDAITAIETVSAGDDTSDLPTCEAAAAASAR</sequence>
<gene>
    <name evidence="5" type="ORF">DDQ50_08355</name>
</gene>
<evidence type="ECO:0000256" key="1">
    <source>
        <dbReference type="PROSITE-ProRule" id="PRU01122"/>
    </source>
</evidence>
<keyword evidence="2" id="KW-0472">Membrane</keyword>
<keyword evidence="1" id="KW-0645">Protease</keyword>
<keyword evidence="6" id="KW-1185">Reference proteome</keyword>
<dbReference type="InterPro" id="IPR036034">
    <property type="entry name" value="PDZ_sf"/>
</dbReference>
<evidence type="ECO:0000259" key="4">
    <source>
        <dbReference type="PROSITE" id="PS51786"/>
    </source>
</evidence>
<keyword evidence="1" id="KW-0378">Hydrolase</keyword>
<dbReference type="EMBL" id="QEOP01000002">
    <property type="protein sequence ID" value="PVZ94847.1"/>
    <property type="molecule type" value="Genomic_DNA"/>
</dbReference>
<feature type="active site" evidence="1">
    <location>
        <position position="291"/>
    </location>
</feature>
<protein>
    <recommendedName>
        <fullName evidence="1">endopeptidase La</fullName>
        <ecNumber evidence="1">3.4.21.53</ecNumber>
    </recommendedName>
</protein>
<dbReference type="InterPro" id="IPR027065">
    <property type="entry name" value="Lon_Prtase"/>
</dbReference>
<evidence type="ECO:0000313" key="5">
    <source>
        <dbReference type="EMBL" id="PVZ94847.1"/>
    </source>
</evidence>
<dbReference type="InterPro" id="IPR001478">
    <property type="entry name" value="PDZ"/>
</dbReference>
<dbReference type="InterPro" id="IPR008269">
    <property type="entry name" value="Lon_proteolytic"/>
</dbReference>
<dbReference type="InterPro" id="IPR014721">
    <property type="entry name" value="Ribsml_uS5_D2-typ_fold_subgr"/>
</dbReference>
<dbReference type="GO" id="GO:0004176">
    <property type="term" value="F:ATP-dependent peptidase activity"/>
    <property type="evidence" value="ECO:0007669"/>
    <property type="project" value="UniProtKB-UniRule"/>
</dbReference>
<proteinExistence type="inferred from homology"/>
<dbReference type="SUPFAM" id="SSF50156">
    <property type="entry name" value="PDZ domain-like"/>
    <property type="match status" value="1"/>
</dbReference>
<dbReference type="PROSITE" id="PS51786">
    <property type="entry name" value="LON_PROTEOLYTIC"/>
    <property type="match status" value="1"/>
</dbReference>
<dbReference type="SUPFAM" id="SSF54211">
    <property type="entry name" value="Ribosomal protein S5 domain 2-like"/>
    <property type="match status" value="1"/>
</dbReference>
<organism evidence="5 6">
    <name type="scientific">Amnibacterium flavum</name>
    <dbReference type="NCBI Taxonomy" id="2173173"/>
    <lineage>
        <taxon>Bacteria</taxon>
        <taxon>Bacillati</taxon>
        <taxon>Actinomycetota</taxon>
        <taxon>Actinomycetes</taxon>
        <taxon>Micrococcales</taxon>
        <taxon>Microbacteriaceae</taxon>
        <taxon>Amnibacterium</taxon>
    </lineage>
</organism>
<dbReference type="PROSITE" id="PS50106">
    <property type="entry name" value="PDZ"/>
    <property type="match status" value="1"/>
</dbReference>
<dbReference type="Gene3D" id="2.30.42.10">
    <property type="match status" value="1"/>
</dbReference>
<dbReference type="GO" id="GO:0004252">
    <property type="term" value="F:serine-type endopeptidase activity"/>
    <property type="evidence" value="ECO:0007669"/>
    <property type="project" value="UniProtKB-UniRule"/>
</dbReference>
<dbReference type="PANTHER" id="PTHR10046">
    <property type="entry name" value="ATP DEPENDENT LON PROTEASE FAMILY MEMBER"/>
    <property type="match status" value="1"/>
</dbReference>
<accession>A0A2V1HWI7</accession>
<dbReference type="RefSeq" id="WP_116757358.1">
    <property type="nucleotide sequence ID" value="NZ_JBHUEX010000001.1"/>
</dbReference>
<dbReference type="SMART" id="SM00228">
    <property type="entry name" value="PDZ"/>
    <property type="match status" value="1"/>
</dbReference>
<evidence type="ECO:0000259" key="3">
    <source>
        <dbReference type="PROSITE" id="PS50106"/>
    </source>
</evidence>
<dbReference type="AlphaFoldDB" id="A0A2V1HWI7"/>
<evidence type="ECO:0000256" key="2">
    <source>
        <dbReference type="SAM" id="Phobius"/>
    </source>
</evidence>
<dbReference type="Pfam" id="PF05362">
    <property type="entry name" value="Lon_C"/>
    <property type="match status" value="1"/>
</dbReference>
<dbReference type="Proteomes" id="UP000244893">
    <property type="component" value="Unassembled WGS sequence"/>
</dbReference>
<dbReference type="EC" id="3.4.21.53" evidence="1"/>
<dbReference type="InterPro" id="IPR020568">
    <property type="entry name" value="Ribosomal_Su5_D2-typ_SF"/>
</dbReference>
<dbReference type="GO" id="GO:0006508">
    <property type="term" value="P:proteolysis"/>
    <property type="evidence" value="ECO:0007669"/>
    <property type="project" value="UniProtKB-KW"/>
</dbReference>
<feature type="domain" description="Lon proteolytic" evidence="4">
    <location>
        <begin position="165"/>
        <end position="339"/>
    </location>
</feature>